<gene>
    <name evidence="3" type="ORF">SAMN04487907_101464</name>
</gene>
<evidence type="ECO:0000256" key="1">
    <source>
        <dbReference type="SAM" id="Coils"/>
    </source>
</evidence>
<protein>
    <submittedName>
        <fullName evidence="3">Uncharacterized protein</fullName>
    </submittedName>
</protein>
<name>A0A1I1DLH4_9FLAO</name>
<dbReference type="Pfam" id="PF20503">
    <property type="entry name" value="DUF6730"/>
    <property type="match status" value="1"/>
</dbReference>
<feature type="transmembrane region" description="Helical" evidence="2">
    <location>
        <begin position="78"/>
        <end position="99"/>
    </location>
</feature>
<accession>A0A1I1DLH4</accession>
<dbReference type="InterPro" id="IPR046617">
    <property type="entry name" value="DUF6730"/>
</dbReference>
<dbReference type="STRING" id="1334022.SAMN04487907_101464"/>
<keyword evidence="1" id="KW-0175">Coiled coil</keyword>
<keyword evidence="2" id="KW-0812">Transmembrane</keyword>
<proteinExistence type="predicted"/>
<reference evidence="4" key="1">
    <citation type="submission" date="2016-10" db="EMBL/GenBank/DDBJ databases">
        <authorList>
            <person name="Varghese N."/>
            <person name="Submissions S."/>
        </authorList>
    </citation>
    <scope>NUCLEOTIDE SEQUENCE [LARGE SCALE GENOMIC DNA]</scope>
    <source>
        <strain evidence="4">DSM 24499</strain>
    </source>
</reference>
<sequence>MAKIDELSELLCSELASFEQHMKRLEEIHSQGIHLDTEDLIRRLSSLEDTMDFEKNEYERISTELSDTIKEAKIYPKWALIVFFVSLSLNIIVITYFILKMFKVIP</sequence>
<evidence type="ECO:0000256" key="2">
    <source>
        <dbReference type="SAM" id="Phobius"/>
    </source>
</evidence>
<keyword evidence="2" id="KW-1133">Transmembrane helix</keyword>
<dbReference type="RefSeq" id="WP_092539772.1">
    <property type="nucleotide sequence ID" value="NZ_FOKV01000001.1"/>
</dbReference>
<feature type="coiled-coil region" evidence="1">
    <location>
        <begin position="37"/>
        <end position="64"/>
    </location>
</feature>
<keyword evidence="2" id="KW-0472">Membrane</keyword>
<dbReference type="Proteomes" id="UP000199438">
    <property type="component" value="Unassembled WGS sequence"/>
</dbReference>
<dbReference type="EMBL" id="FOKV01000001">
    <property type="protein sequence ID" value="SFB75741.1"/>
    <property type="molecule type" value="Genomic_DNA"/>
</dbReference>
<organism evidence="3 4">
    <name type="scientific">Zunongwangia mangrovi</name>
    <dbReference type="NCBI Taxonomy" id="1334022"/>
    <lineage>
        <taxon>Bacteria</taxon>
        <taxon>Pseudomonadati</taxon>
        <taxon>Bacteroidota</taxon>
        <taxon>Flavobacteriia</taxon>
        <taxon>Flavobacteriales</taxon>
        <taxon>Flavobacteriaceae</taxon>
        <taxon>Zunongwangia</taxon>
    </lineage>
</organism>
<keyword evidence="4" id="KW-1185">Reference proteome</keyword>
<dbReference type="AlphaFoldDB" id="A0A1I1DLH4"/>
<evidence type="ECO:0000313" key="4">
    <source>
        <dbReference type="Proteomes" id="UP000199438"/>
    </source>
</evidence>
<evidence type="ECO:0000313" key="3">
    <source>
        <dbReference type="EMBL" id="SFB75741.1"/>
    </source>
</evidence>